<keyword evidence="7" id="KW-0675">Receptor</keyword>
<evidence type="ECO:0000256" key="12">
    <source>
        <dbReference type="SAM" id="SignalP"/>
    </source>
</evidence>
<dbReference type="EMBL" id="DUZY01000005">
    <property type="protein sequence ID" value="DAD41851.1"/>
    <property type="molecule type" value="Genomic_DNA"/>
</dbReference>
<evidence type="ECO:0000256" key="8">
    <source>
        <dbReference type="ARBA" id="ARBA00023180"/>
    </source>
</evidence>
<feature type="signal peptide" evidence="12">
    <location>
        <begin position="1"/>
        <end position="20"/>
    </location>
</feature>
<evidence type="ECO:0000256" key="5">
    <source>
        <dbReference type="ARBA" id="ARBA00023065"/>
    </source>
</evidence>
<keyword evidence="5" id="KW-0406">Ion transport</keyword>
<keyword evidence="3 11" id="KW-0812">Transmembrane</keyword>
<dbReference type="InterPro" id="IPR028082">
    <property type="entry name" value="Peripla_BP_I"/>
</dbReference>
<dbReference type="Pfam" id="PF10613">
    <property type="entry name" value="Lig_chan-Glu_bd"/>
    <property type="match status" value="1"/>
</dbReference>
<dbReference type="GO" id="GO:0015276">
    <property type="term" value="F:ligand-gated monoatomic ion channel activity"/>
    <property type="evidence" value="ECO:0007669"/>
    <property type="project" value="InterPro"/>
</dbReference>
<evidence type="ECO:0000256" key="11">
    <source>
        <dbReference type="SAM" id="Phobius"/>
    </source>
</evidence>
<evidence type="ECO:0000256" key="1">
    <source>
        <dbReference type="ARBA" id="ARBA00004141"/>
    </source>
</evidence>
<gene>
    <name evidence="14" type="ORF">HUJ06_016174</name>
</gene>
<keyword evidence="6 11" id="KW-0472">Membrane</keyword>
<feature type="domain" description="Ionotropic glutamate receptor C-terminal" evidence="13">
    <location>
        <begin position="472"/>
        <end position="625"/>
    </location>
</feature>
<dbReference type="InterPro" id="IPR044440">
    <property type="entry name" value="GABAb_receptor_plant_PBP1"/>
</dbReference>
<evidence type="ECO:0000313" key="14">
    <source>
        <dbReference type="EMBL" id="DAD41851.1"/>
    </source>
</evidence>
<feature type="chain" id="PRO_5032283597" description="Ionotropic glutamate receptor C-terminal domain-containing protein" evidence="12">
    <location>
        <begin position="21"/>
        <end position="632"/>
    </location>
</feature>
<dbReference type="FunFam" id="3.40.190.10:FF:000054">
    <property type="entry name" value="Glutamate receptor"/>
    <property type="match status" value="1"/>
</dbReference>
<dbReference type="FunFam" id="3.40.50.2300:FF:000081">
    <property type="entry name" value="Glutamate receptor"/>
    <property type="match status" value="1"/>
</dbReference>
<evidence type="ECO:0000256" key="3">
    <source>
        <dbReference type="ARBA" id="ARBA00022692"/>
    </source>
</evidence>
<keyword evidence="10" id="KW-0407">Ion channel</keyword>
<dbReference type="AlphaFoldDB" id="A0A822ZDT2"/>
<sequence>MNMVWFLLHLVCYFVALSYGVYTNASSRPAYVNIGAILSFNSTIGKAAKIAIEAAVEDVNSNSAVLGGTKLVLTMQDTRYSGFLGILEALKFMETDTVAIVGPQSSVITHIISHVANELQVPLVSFAATDPTLSSLQYPFFVRAVPNDLFQMAAVAEVVDYYGWKEVTAVFVDDDHGRNGVAALGDKLAERRCKISYKAALNPQVSRNDITDVLLKVTLMEPRVIILHAYADWGLQVFDVAHQLGMMGSGYVWIATNWLSTVLDTYLPLPSVSLNLVQGVLALRMHIPESGPKRNFVSRWNNLSGKKRLGGHLGLNTYGLYAYDTVWLLAHAINALLDQGGSISFSKDSRLNDTKGGRMHLNAMRIFNEGNLLLKKILQSNLTGLTGPIQFDSDRSLIHPAFDVINVIGTGVQRIGYWSNYSGLSVVPPEILYTKPANRSTSNQHLYDVTWPGRTKTKPRGWVFPNNGRQLRIGVPNRASYPEFVSQVRGSDKMIGYCIDVFNAALNLLPYAVPYKLIPYGDGQKNPNYNELVNLITTGFFDAAIGDIAIVTNRTRVVDFTQPYVESGLVVVVPAKKLSSSAWAFLRPFTPMMWCITGILFLLVGVVVWILEHRINDDFRGPPKKQVATILW</sequence>
<dbReference type="PANTHER" id="PTHR34836:SF7">
    <property type="entry name" value="RECEPTOR LIGAND BINDING REGION DOMAIN-CONTAINING PROTEIN"/>
    <property type="match status" value="1"/>
</dbReference>
<evidence type="ECO:0000256" key="9">
    <source>
        <dbReference type="ARBA" id="ARBA00023286"/>
    </source>
</evidence>
<comment type="caution">
    <text evidence="14">The sequence shown here is derived from an EMBL/GenBank/DDBJ whole genome shotgun (WGS) entry which is preliminary data.</text>
</comment>
<evidence type="ECO:0000256" key="2">
    <source>
        <dbReference type="ARBA" id="ARBA00022448"/>
    </source>
</evidence>
<keyword evidence="15" id="KW-1185">Reference proteome</keyword>
<dbReference type="InterPro" id="IPR019594">
    <property type="entry name" value="Glu/Gly-bd"/>
</dbReference>
<dbReference type="SUPFAM" id="SSF53850">
    <property type="entry name" value="Periplasmic binding protein-like II"/>
    <property type="match status" value="1"/>
</dbReference>
<evidence type="ECO:0000256" key="7">
    <source>
        <dbReference type="ARBA" id="ARBA00023170"/>
    </source>
</evidence>
<dbReference type="InterPro" id="IPR001320">
    <property type="entry name" value="Iontro_rcpt_C"/>
</dbReference>
<keyword evidence="8" id="KW-0325">Glycoprotein</keyword>
<dbReference type="Gene3D" id="3.40.190.10">
    <property type="entry name" value="Periplasmic binding protein-like II"/>
    <property type="match status" value="1"/>
</dbReference>
<dbReference type="GO" id="GO:0016020">
    <property type="term" value="C:membrane"/>
    <property type="evidence" value="ECO:0007669"/>
    <property type="project" value="UniProtKB-SubCell"/>
</dbReference>
<proteinExistence type="predicted"/>
<protein>
    <recommendedName>
        <fullName evidence="13">Ionotropic glutamate receptor C-terminal domain-containing protein</fullName>
    </recommendedName>
</protein>
<reference evidence="14 15" key="1">
    <citation type="journal article" date="2020" name="Mol. Biol. Evol.">
        <title>Distinct Expression and Methylation Patterns for Genes with Different Fates following a Single Whole-Genome Duplication in Flowering Plants.</title>
        <authorList>
            <person name="Shi T."/>
            <person name="Rahmani R.S."/>
            <person name="Gugger P.F."/>
            <person name="Wang M."/>
            <person name="Li H."/>
            <person name="Zhang Y."/>
            <person name="Li Z."/>
            <person name="Wang Q."/>
            <person name="Van de Peer Y."/>
            <person name="Marchal K."/>
            <person name="Chen J."/>
        </authorList>
    </citation>
    <scope>NUCLEOTIDE SEQUENCE [LARGE SCALE GENOMIC DNA]</scope>
    <source>
        <tissue evidence="14">Leaf</tissue>
    </source>
</reference>
<dbReference type="InterPro" id="IPR015683">
    <property type="entry name" value="Ionotropic_Glu_rcpt"/>
</dbReference>
<feature type="transmembrane region" description="Helical" evidence="11">
    <location>
        <begin position="591"/>
        <end position="611"/>
    </location>
</feature>
<dbReference type="PRINTS" id="PR01176">
    <property type="entry name" value="GABABRECEPTR"/>
</dbReference>
<evidence type="ECO:0000256" key="6">
    <source>
        <dbReference type="ARBA" id="ARBA00023136"/>
    </source>
</evidence>
<comment type="subcellular location">
    <subcellularLocation>
        <location evidence="1">Membrane</location>
        <topology evidence="1">Multi-pass membrane protein</topology>
    </subcellularLocation>
</comment>
<dbReference type="InterPro" id="IPR001828">
    <property type="entry name" value="ANF_lig-bd_rcpt"/>
</dbReference>
<evidence type="ECO:0000256" key="4">
    <source>
        <dbReference type="ARBA" id="ARBA00022989"/>
    </source>
</evidence>
<dbReference type="SMART" id="SM00079">
    <property type="entry name" value="PBPe"/>
    <property type="match status" value="1"/>
</dbReference>
<dbReference type="PANTHER" id="PTHR34836">
    <property type="entry name" value="OS06G0188250 PROTEIN"/>
    <property type="match status" value="1"/>
</dbReference>
<keyword evidence="9" id="KW-1071">Ligand-gated ion channel</keyword>
<dbReference type="Gene3D" id="1.10.287.70">
    <property type="match status" value="1"/>
</dbReference>
<dbReference type="Gene3D" id="3.40.50.2300">
    <property type="match status" value="2"/>
</dbReference>
<keyword evidence="4 11" id="KW-1133">Transmembrane helix</keyword>
<evidence type="ECO:0000313" key="15">
    <source>
        <dbReference type="Proteomes" id="UP000607653"/>
    </source>
</evidence>
<evidence type="ECO:0000259" key="13">
    <source>
        <dbReference type="SMART" id="SM00079"/>
    </source>
</evidence>
<keyword evidence="12" id="KW-0732">Signal</keyword>
<accession>A0A822ZDT2</accession>
<keyword evidence="2" id="KW-0813">Transport</keyword>
<dbReference type="Proteomes" id="UP000607653">
    <property type="component" value="Unassembled WGS sequence"/>
</dbReference>
<name>A0A822ZDT2_NELNU</name>
<dbReference type="CDD" id="cd19990">
    <property type="entry name" value="PBP1_GABAb_receptor_plant"/>
    <property type="match status" value="1"/>
</dbReference>
<evidence type="ECO:0000256" key="10">
    <source>
        <dbReference type="ARBA" id="ARBA00023303"/>
    </source>
</evidence>
<dbReference type="SUPFAM" id="SSF53822">
    <property type="entry name" value="Periplasmic binding protein-like I"/>
    <property type="match status" value="1"/>
</dbReference>
<organism evidence="14 15">
    <name type="scientific">Nelumbo nucifera</name>
    <name type="common">Sacred lotus</name>
    <dbReference type="NCBI Taxonomy" id="4432"/>
    <lineage>
        <taxon>Eukaryota</taxon>
        <taxon>Viridiplantae</taxon>
        <taxon>Streptophyta</taxon>
        <taxon>Embryophyta</taxon>
        <taxon>Tracheophyta</taxon>
        <taxon>Spermatophyta</taxon>
        <taxon>Magnoliopsida</taxon>
        <taxon>Proteales</taxon>
        <taxon>Nelumbonaceae</taxon>
        <taxon>Nelumbo</taxon>
    </lineage>
</organism>
<dbReference type="Pfam" id="PF01094">
    <property type="entry name" value="ANF_receptor"/>
    <property type="match status" value="1"/>
</dbReference>